<evidence type="ECO:0000256" key="3">
    <source>
        <dbReference type="ARBA" id="ARBA00022692"/>
    </source>
</evidence>
<dbReference type="GO" id="GO:0007165">
    <property type="term" value="P:signal transduction"/>
    <property type="evidence" value="ECO:0007669"/>
    <property type="project" value="UniProtKB-ARBA"/>
</dbReference>
<dbReference type="CDD" id="cd01949">
    <property type="entry name" value="GGDEF"/>
    <property type="match status" value="1"/>
</dbReference>
<evidence type="ECO:0000256" key="4">
    <source>
        <dbReference type="ARBA" id="ARBA00022989"/>
    </source>
</evidence>
<dbReference type="InterPro" id="IPR006189">
    <property type="entry name" value="CHASE_dom"/>
</dbReference>
<feature type="domain" description="GGDEF" evidence="6">
    <location>
        <begin position="382"/>
        <end position="511"/>
    </location>
</feature>
<dbReference type="Pfam" id="PF00990">
    <property type="entry name" value="GGDEF"/>
    <property type="match status" value="1"/>
</dbReference>
<evidence type="ECO:0000259" key="6">
    <source>
        <dbReference type="PROSITE" id="PS50887"/>
    </source>
</evidence>
<dbReference type="Proteomes" id="UP000440965">
    <property type="component" value="Unassembled WGS sequence"/>
</dbReference>
<dbReference type="Gene3D" id="3.30.70.270">
    <property type="match status" value="1"/>
</dbReference>
<comment type="subcellular location">
    <subcellularLocation>
        <location evidence="2">Cell inner membrane</location>
    </subcellularLocation>
</comment>
<dbReference type="PANTHER" id="PTHR46663">
    <property type="entry name" value="DIGUANYLATE CYCLASE DGCT-RELATED"/>
    <property type="match status" value="1"/>
</dbReference>
<reference evidence="7 8" key="1">
    <citation type="submission" date="2019-10" db="EMBL/GenBank/DDBJ databases">
        <title>XDR Pseudomonas monteilii producing IMP-16 from LCR.</title>
        <authorList>
            <person name="Ballaben A."/>
            <person name="Doi Y."/>
        </authorList>
    </citation>
    <scope>NUCLEOTIDE SEQUENCE [LARGE SCALE GENOMIC DNA]</scope>
    <source>
        <strain evidence="7 8">597/14</strain>
    </source>
</reference>
<dbReference type="InterPro" id="IPR052163">
    <property type="entry name" value="DGC-Regulatory_Protein"/>
</dbReference>
<evidence type="ECO:0000256" key="2">
    <source>
        <dbReference type="ARBA" id="ARBA00004533"/>
    </source>
</evidence>
<dbReference type="Gene3D" id="3.30.450.350">
    <property type="entry name" value="CHASE domain"/>
    <property type="match status" value="1"/>
</dbReference>
<dbReference type="SMART" id="SM01079">
    <property type="entry name" value="CHASE"/>
    <property type="match status" value="1"/>
</dbReference>
<evidence type="ECO:0000256" key="5">
    <source>
        <dbReference type="ARBA" id="ARBA00023136"/>
    </source>
</evidence>
<comment type="caution">
    <text evidence="7">The sequence shown here is derived from an EMBL/GenBank/DDBJ whole genome shotgun (WGS) entry which is preliminary data.</text>
</comment>
<dbReference type="EMBL" id="WEIK01000015">
    <property type="protein sequence ID" value="MVF50999.1"/>
    <property type="molecule type" value="Genomic_DNA"/>
</dbReference>
<proteinExistence type="predicted"/>
<keyword evidence="4" id="KW-1133">Transmembrane helix</keyword>
<dbReference type="InterPro" id="IPR042240">
    <property type="entry name" value="CHASE_sf"/>
</dbReference>
<dbReference type="InterPro" id="IPR043128">
    <property type="entry name" value="Rev_trsase/Diguanyl_cyclase"/>
</dbReference>
<comment type="cofactor">
    <cofactor evidence="1">
        <name>Mg(2+)</name>
        <dbReference type="ChEBI" id="CHEBI:18420"/>
    </cofactor>
</comment>
<sequence length="511" mass="57255">MLTKRRRSLLGVAVLAVSLTALSVLLLLKSEIYRWEARFSEYVQDVTSVVHNQLDTNDAVLAGFSAFLVAVDQGDVNAASRYAEAVLSAYPHIYMIEVARGIPTREQKTFEAQLRHTWRSDFLFKDFRELTQLPLQPLPALSSTWPVLFMYPEKPETRAIYGVKLETVSYLSQALARTQKKLTPNVSSVFSMYEGENAYILMQSVTRPKQALERSQPSFFGHAMIALLLIKADSMLEAVRQANPDHLVEISATLNSSIDSNSHVFSTHPQGNSLENLLLPRLSETVKISSTSQPMTLQFKRQLHLSDLLTKDVLIMLALLAGVIATTSVIMVQHFRVIEIAEREHERCAHLATHDVATQLPNRHLLADRFDQALSRWNRYGAPFALMVIDLDHFKIINDTYGHSIGDQVLLAVAERMRQAVRACDTVARYGGDEFVILITDSSYTDTVDIMANKILETFRHSVETTAGELFVSCSLGVSHCPMHGQCLEALLKVADQAMYNVKHIGRNVPS</sequence>
<dbReference type="SUPFAM" id="SSF55073">
    <property type="entry name" value="Nucleotide cyclase"/>
    <property type="match status" value="1"/>
</dbReference>
<dbReference type="AlphaFoldDB" id="A0A7X3F463"/>
<organism evidence="7 8">
    <name type="scientific">Pseudomonas monteilii</name>
    <dbReference type="NCBI Taxonomy" id="76759"/>
    <lineage>
        <taxon>Bacteria</taxon>
        <taxon>Pseudomonadati</taxon>
        <taxon>Pseudomonadota</taxon>
        <taxon>Gammaproteobacteria</taxon>
        <taxon>Pseudomonadales</taxon>
        <taxon>Pseudomonadaceae</taxon>
        <taxon>Pseudomonas</taxon>
    </lineage>
</organism>
<dbReference type="FunFam" id="3.30.70.270:FF:000001">
    <property type="entry name" value="Diguanylate cyclase domain protein"/>
    <property type="match status" value="1"/>
</dbReference>
<gene>
    <name evidence="7" type="ORF">F9Z43_17105</name>
</gene>
<dbReference type="NCBIfam" id="TIGR00254">
    <property type="entry name" value="GGDEF"/>
    <property type="match status" value="1"/>
</dbReference>
<accession>A0A7X3F463</accession>
<evidence type="ECO:0000313" key="8">
    <source>
        <dbReference type="Proteomes" id="UP000440965"/>
    </source>
</evidence>
<keyword evidence="5" id="KW-0472">Membrane</keyword>
<dbReference type="GO" id="GO:0003824">
    <property type="term" value="F:catalytic activity"/>
    <property type="evidence" value="ECO:0007669"/>
    <property type="project" value="UniProtKB-ARBA"/>
</dbReference>
<dbReference type="SMART" id="SM00267">
    <property type="entry name" value="GGDEF"/>
    <property type="match status" value="1"/>
</dbReference>
<dbReference type="PANTHER" id="PTHR46663:SF2">
    <property type="entry name" value="GGDEF DOMAIN-CONTAINING PROTEIN"/>
    <property type="match status" value="1"/>
</dbReference>
<protein>
    <submittedName>
        <fullName evidence="7">Sensor domain-containing diguanylate cyclase</fullName>
    </submittedName>
</protein>
<name>A0A7X3F463_9PSED</name>
<dbReference type="GO" id="GO:0005886">
    <property type="term" value="C:plasma membrane"/>
    <property type="evidence" value="ECO:0007669"/>
    <property type="project" value="UniProtKB-SubCell"/>
</dbReference>
<evidence type="ECO:0000313" key="7">
    <source>
        <dbReference type="EMBL" id="MVF50999.1"/>
    </source>
</evidence>
<dbReference type="InterPro" id="IPR029787">
    <property type="entry name" value="Nucleotide_cyclase"/>
</dbReference>
<dbReference type="Pfam" id="PF03924">
    <property type="entry name" value="CHASE"/>
    <property type="match status" value="1"/>
</dbReference>
<dbReference type="InterPro" id="IPR000160">
    <property type="entry name" value="GGDEF_dom"/>
</dbReference>
<keyword evidence="3" id="KW-0812">Transmembrane</keyword>
<dbReference type="PROSITE" id="PS50887">
    <property type="entry name" value="GGDEF"/>
    <property type="match status" value="1"/>
</dbReference>
<evidence type="ECO:0000256" key="1">
    <source>
        <dbReference type="ARBA" id="ARBA00001946"/>
    </source>
</evidence>